<sequence>MWDEERDSWDENVGRAPYHAKEWARKRRLPGPVPLPDAVKFGGGVRGKYRGGGSGARRAAWSQFKGYTQSERLYLFLYHQRSAQRSTHAASRLPVTHYYEKFDSERRKLPEQEQAGRRVETCT</sequence>
<dbReference type="EMBL" id="JARJCW010000006">
    <property type="protein sequence ID" value="KAJ7223462.1"/>
    <property type="molecule type" value="Genomic_DNA"/>
</dbReference>
<reference evidence="2" key="1">
    <citation type="submission" date="2023-03" db="EMBL/GenBank/DDBJ databases">
        <title>Massive genome expansion in bonnet fungi (Mycena s.s.) driven by repeated elements and novel gene families across ecological guilds.</title>
        <authorList>
            <consortium name="Lawrence Berkeley National Laboratory"/>
            <person name="Harder C.B."/>
            <person name="Miyauchi S."/>
            <person name="Viragh M."/>
            <person name="Kuo A."/>
            <person name="Thoen E."/>
            <person name="Andreopoulos B."/>
            <person name="Lu D."/>
            <person name="Skrede I."/>
            <person name="Drula E."/>
            <person name="Henrissat B."/>
            <person name="Morin E."/>
            <person name="Kohler A."/>
            <person name="Barry K."/>
            <person name="LaButti K."/>
            <person name="Morin E."/>
            <person name="Salamov A."/>
            <person name="Lipzen A."/>
            <person name="Mereny Z."/>
            <person name="Hegedus B."/>
            <person name="Baldrian P."/>
            <person name="Stursova M."/>
            <person name="Weitz H."/>
            <person name="Taylor A."/>
            <person name="Grigoriev I.V."/>
            <person name="Nagy L.G."/>
            <person name="Martin F."/>
            <person name="Kauserud H."/>
        </authorList>
    </citation>
    <scope>NUCLEOTIDE SEQUENCE</scope>
    <source>
        <strain evidence="2">9144</strain>
    </source>
</reference>
<comment type="caution">
    <text evidence="2">The sequence shown here is derived from an EMBL/GenBank/DDBJ whole genome shotgun (WGS) entry which is preliminary data.</text>
</comment>
<feature type="region of interest" description="Disordered" evidence="1">
    <location>
        <begin position="104"/>
        <end position="123"/>
    </location>
</feature>
<dbReference type="Proteomes" id="UP001219525">
    <property type="component" value="Unassembled WGS sequence"/>
</dbReference>
<protein>
    <submittedName>
        <fullName evidence="2">Uncharacterized protein</fullName>
    </submittedName>
</protein>
<keyword evidence="3" id="KW-1185">Reference proteome</keyword>
<organism evidence="2 3">
    <name type="scientific">Mycena pura</name>
    <dbReference type="NCBI Taxonomy" id="153505"/>
    <lineage>
        <taxon>Eukaryota</taxon>
        <taxon>Fungi</taxon>
        <taxon>Dikarya</taxon>
        <taxon>Basidiomycota</taxon>
        <taxon>Agaricomycotina</taxon>
        <taxon>Agaricomycetes</taxon>
        <taxon>Agaricomycetidae</taxon>
        <taxon>Agaricales</taxon>
        <taxon>Marasmiineae</taxon>
        <taxon>Mycenaceae</taxon>
        <taxon>Mycena</taxon>
    </lineage>
</organism>
<proteinExistence type="predicted"/>
<gene>
    <name evidence="2" type="ORF">GGX14DRAFT_387778</name>
</gene>
<accession>A0AAD7E248</accession>
<name>A0AAD7E248_9AGAR</name>
<evidence type="ECO:0000313" key="3">
    <source>
        <dbReference type="Proteomes" id="UP001219525"/>
    </source>
</evidence>
<evidence type="ECO:0000313" key="2">
    <source>
        <dbReference type="EMBL" id="KAJ7223462.1"/>
    </source>
</evidence>
<evidence type="ECO:0000256" key="1">
    <source>
        <dbReference type="SAM" id="MobiDB-lite"/>
    </source>
</evidence>
<dbReference type="AlphaFoldDB" id="A0AAD7E248"/>